<evidence type="ECO:0000313" key="5">
    <source>
        <dbReference type="EMBL" id="KAK8512507.1"/>
    </source>
</evidence>
<reference evidence="5 6" key="1">
    <citation type="journal article" date="2024" name="G3 (Bethesda)">
        <title>Genome assembly of Hibiscus sabdariffa L. provides insights into metabolisms of medicinal natural products.</title>
        <authorList>
            <person name="Kim T."/>
        </authorList>
    </citation>
    <scope>NUCLEOTIDE SEQUENCE [LARGE SCALE GENOMIC DNA]</scope>
    <source>
        <strain evidence="5">TK-2024</strain>
        <tissue evidence="5">Old leaves</tissue>
    </source>
</reference>
<evidence type="ECO:0000259" key="4">
    <source>
        <dbReference type="Pfam" id="PF08263"/>
    </source>
</evidence>
<feature type="domain" description="Leucine-rich repeat-containing N-terminal plant-type" evidence="4">
    <location>
        <begin position="36"/>
        <end position="68"/>
    </location>
</feature>
<keyword evidence="6" id="KW-1185">Reference proteome</keyword>
<feature type="chain" id="PRO_5046971612" description="Leucine-rich repeat-containing N-terminal plant-type domain-containing protein" evidence="3">
    <location>
        <begin position="26"/>
        <end position="97"/>
    </location>
</feature>
<sequence length="97" mass="10967">MEAQRRALPIFLLAVIMFLIQWAVAQKVRIRSPIKRRALLDLRASLGLRGKDWSIKADPCSSWLGVECRNCSVSNITVSSLRRTTKANIAFTTHLET</sequence>
<evidence type="ECO:0000256" key="3">
    <source>
        <dbReference type="SAM" id="SignalP"/>
    </source>
</evidence>
<feature type="signal peptide" evidence="3">
    <location>
        <begin position="1"/>
        <end position="25"/>
    </location>
</feature>
<name>A0ABR2BZG1_9ROSI</name>
<organism evidence="5 6">
    <name type="scientific">Hibiscus sabdariffa</name>
    <name type="common">roselle</name>
    <dbReference type="NCBI Taxonomy" id="183260"/>
    <lineage>
        <taxon>Eukaryota</taxon>
        <taxon>Viridiplantae</taxon>
        <taxon>Streptophyta</taxon>
        <taxon>Embryophyta</taxon>
        <taxon>Tracheophyta</taxon>
        <taxon>Spermatophyta</taxon>
        <taxon>Magnoliopsida</taxon>
        <taxon>eudicotyledons</taxon>
        <taxon>Gunneridae</taxon>
        <taxon>Pentapetalae</taxon>
        <taxon>rosids</taxon>
        <taxon>malvids</taxon>
        <taxon>Malvales</taxon>
        <taxon>Malvaceae</taxon>
        <taxon>Malvoideae</taxon>
        <taxon>Hibiscus</taxon>
    </lineage>
</organism>
<evidence type="ECO:0000313" key="6">
    <source>
        <dbReference type="Proteomes" id="UP001472677"/>
    </source>
</evidence>
<keyword evidence="1" id="KW-0433">Leucine-rich repeat</keyword>
<accession>A0ABR2BZG1</accession>
<evidence type="ECO:0000256" key="2">
    <source>
        <dbReference type="ARBA" id="ARBA00022737"/>
    </source>
</evidence>
<gene>
    <name evidence="5" type="ORF">V6N12_075084</name>
</gene>
<dbReference type="Pfam" id="PF08263">
    <property type="entry name" value="LRRNT_2"/>
    <property type="match status" value="1"/>
</dbReference>
<proteinExistence type="predicted"/>
<dbReference type="EMBL" id="JBBPBM010000072">
    <property type="protein sequence ID" value="KAK8512507.1"/>
    <property type="molecule type" value="Genomic_DNA"/>
</dbReference>
<keyword evidence="2" id="KW-0677">Repeat</keyword>
<evidence type="ECO:0000256" key="1">
    <source>
        <dbReference type="ARBA" id="ARBA00022614"/>
    </source>
</evidence>
<dbReference type="InterPro" id="IPR013210">
    <property type="entry name" value="LRR_N_plant-typ"/>
</dbReference>
<dbReference type="Proteomes" id="UP001472677">
    <property type="component" value="Unassembled WGS sequence"/>
</dbReference>
<protein>
    <recommendedName>
        <fullName evidence="4">Leucine-rich repeat-containing N-terminal plant-type domain-containing protein</fullName>
    </recommendedName>
</protein>
<comment type="caution">
    <text evidence="5">The sequence shown here is derived from an EMBL/GenBank/DDBJ whole genome shotgun (WGS) entry which is preliminary data.</text>
</comment>
<keyword evidence="3" id="KW-0732">Signal</keyword>